<dbReference type="AlphaFoldDB" id="A0A1U7YMD1"/>
<proteinExistence type="predicted"/>
<organism evidence="1 2">
    <name type="scientific">Nicotiana sylvestris</name>
    <name type="common">Wood tobacco</name>
    <name type="synonym">South American tobacco</name>
    <dbReference type="NCBI Taxonomy" id="4096"/>
    <lineage>
        <taxon>Eukaryota</taxon>
        <taxon>Viridiplantae</taxon>
        <taxon>Streptophyta</taxon>
        <taxon>Embryophyta</taxon>
        <taxon>Tracheophyta</taxon>
        <taxon>Spermatophyta</taxon>
        <taxon>Magnoliopsida</taxon>
        <taxon>eudicotyledons</taxon>
        <taxon>Gunneridae</taxon>
        <taxon>Pentapetalae</taxon>
        <taxon>asterids</taxon>
        <taxon>lamiids</taxon>
        <taxon>Solanales</taxon>
        <taxon>Solanaceae</taxon>
        <taxon>Nicotianoideae</taxon>
        <taxon>Nicotianeae</taxon>
        <taxon>Nicotiana</taxon>
    </lineage>
</organism>
<name>A0A1U7YMD1_NICSY</name>
<reference evidence="2" key="2">
    <citation type="submission" date="2025-08" db="UniProtKB">
        <authorList>
            <consortium name="RefSeq"/>
        </authorList>
    </citation>
    <scope>IDENTIFICATION</scope>
    <source>
        <tissue evidence="2">Leaf</tissue>
    </source>
</reference>
<evidence type="ECO:0000313" key="2">
    <source>
        <dbReference type="RefSeq" id="XP_009804273.1"/>
    </source>
</evidence>
<gene>
    <name evidence="2" type="primary">LOC104249531</name>
</gene>
<sequence length="86" mass="9751">MTSISCAVFPSHGKISLEREHWHNRQMQEERERDVFLSVGNGDERTIINSLNNGWNVSVLFLISRASMESLLLGSVLVKCFGVIPY</sequence>
<reference evidence="1" key="1">
    <citation type="journal article" date="2013" name="Genome Biol.">
        <title>Reference genomes and transcriptomes of Nicotiana sylvestris and Nicotiana tomentosiformis.</title>
        <authorList>
            <person name="Sierro N."/>
            <person name="Battey J.N."/>
            <person name="Ouadi S."/>
            <person name="Bovet L."/>
            <person name="Goepfert S."/>
            <person name="Bakaher N."/>
            <person name="Peitsch M.C."/>
            <person name="Ivanov N.V."/>
        </authorList>
    </citation>
    <scope>NUCLEOTIDE SEQUENCE [LARGE SCALE GENOMIC DNA]</scope>
</reference>
<accession>A0A1U7YMD1</accession>
<evidence type="ECO:0000313" key="1">
    <source>
        <dbReference type="Proteomes" id="UP000189701"/>
    </source>
</evidence>
<dbReference type="Proteomes" id="UP000189701">
    <property type="component" value="Unplaced"/>
</dbReference>
<dbReference type="RefSeq" id="XP_009804273.1">
    <property type="nucleotide sequence ID" value="XM_009805971.1"/>
</dbReference>
<protein>
    <submittedName>
        <fullName evidence="2">Uncharacterized protein LOC104249531</fullName>
    </submittedName>
</protein>
<keyword evidence="1" id="KW-1185">Reference proteome</keyword>